<dbReference type="InterPro" id="IPR021690">
    <property type="entry name" value="DUF3272"/>
</dbReference>
<organism evidence="2 3">
    <name type="scientific">Streptococcus oriscaviae</name>
    <dbReference type="NCBI Taxonomy" id="2781599"/>
    <lineage>
        <taxon>Bacteria</taxon>
        <taxon>Bacillati</taxon>
        <taxon>Bacillota</taxon>
        <taxon>Bacilli</taxon>
        <taxon>Lactobacillales</taxon>
        <taxon>Streptococcaceae</taxon>
        <taxon>Streptococcus</taxon>
    </lineage>
</organism>
<keyword evidence="1" id="KW-1133">Transmembrane helix</keyword>
<name>A0ABX7YNQ0_9STRE</name>
<dbReference type="Proteomes" id="UP000677616">
    <property type="component" value="Chromosome"/>
</dbReference>
<evidence type="ECO:0000256" key="1">
    <source>
        <dbReference type="SAM" id="Phobius"/>
    </source>
</evidence>
<evidence type="ECO:0000313" key="2">
    <source>
        <dbReference type="EMBL" id="QUE54959.1"/>
    </source>
</evidence>
<dbReference type="Pfam" id="PF11676">
    <property type="entry name" value="DUF3272"/>
    <property type="match status" value="1"/>
</dbReference>
<reference evidence="2 3" key="1">
    <citation type="submission" date="2021-04" db="EMBL/GenBank/DDBJ databases">
        <title>Complete genome sequence of a novel Streptococcus species.</title>
        <authorList>
            <person name="Teng J.L.L."/>
        </authorList>
    </citation>
    <scope>NUCLEOTIDE SEQUENCE [LARGE SCALE GENOMIC DNA]</scope>
    <source>
        <strain evidence="2 3">HKU75</strain>
    </source>
</reference>
<dbReference type="EMBL" id="CP073084">
    <property type="protein sequence ID" value="QUE54959.1"/>
    <property type="molecule type" value="Genomic_DNA"/>
</dbReference>
<sequence length="62" mass="7140">MKLSPFLMLALTTAIATYFMNDSILAGDYFFAGIFGLIVLRNLHFSYQITKVIRFFNKPTKK</sequence>
<accession>A0ABX7YNQ0</accession>
<proteinExistence type="predicted"/>
<feature type="transmembrane region" description="Helical" evidence="1">
    <location>
        <begin position="26"/>
        <end position="44"/>
    </location>
</feature>
<evidence type="ECO:0000313" key="3">
    <source>
        <dbReference type="Proteomes" id="UP000677616"/>
    </source>
</evidence>
<keyword evidence="3" id="KW-1185">Reference proteome</keyword>
<keyword evidence="1" id="KW-0812">Transmembrane</keyword>
<dbReference type="RefSeq" id="WP_212572243.1">
    <property type="nucleotide sequence ID" value="NZ_CP073084.1"/>
</dbReference>
<protein>
    <submittedName>
        <fullName evidence="2">DUF3272 family protein</fullName>
    </submittedName>
</protein>
<gene>
    <name evidence="2" type="ORF">INT76_03485</name>
</gene>
<keyword evidence="1" id="KW-0472">Membrane</keyword>